<evidence type="ECO:0000256" key="6">
    <source>
        <dbReference type="ARBA" id="ARBA00023157"/>
    </source>
</evidence>
<feature type="transmembrane region" description="Helical" evidence="11">
    <location>
        <begin position="36"/>
        <end position="60"/>
    </location>
</feature>
<dbReference type="GO" id="GO:0005886">
    <property type="term" value="C:plasma membrane"/>
    <property type="evidence" value="ECO:0007669"/>
    <property type="project" value="TreeGrafter"/>
</dbReference>
<dbReference type="Proteomes" id="UP000694892">
    <property type="component" value="Chromosome 7L"/>
</dbReference>
<evidence type="ECO:0000256" key="4">
    <source>
        <dbReference type="ARBA" id="ARBA00023040"/>
    </source>
</evidence>
<dbReference type="PRINTS" id="PR00526">
    <property type="entry name" value="FMETLEUPHER"/>
</dbReference>
<dbReference type="EMBL" id="CM004478">
    <property type="protein sequence ID" value="OCT73301.1"/>
    <property type="molecule type" value="Genomic_DNA"/>
</dbReference>
<dbReference type="PANTHER" id="PTHR24225:SF65">
    <property type="entry name" value="N-FORMYL PEPTIDE RECEPTOR 2"/>
    <property type="match status" value="1"/>
</dbReference>
<evidence type="ECO:0000256" key="10">
    <source>
        <dbReference type="RuleBase" id="RU000688"/>
    </source>
</evidence>
<organism evidence="13 14">
    <name type="scientific">Xenopus laevis</name>
    <name type="common">African clawed frog</name>
    <dbReference type="NCBI Taxonomy" id="8355"/>
    <lineage>
        <taxon>Eukaryota</taxon>
        <taxon>Metazoa</taxon>
        <taxon>Chordata</taxon>
        <taxon>Craniata</taxon>
        <taxon>Vertebrata</taxon>
        <taxon>Euteleostomi</taxon>
        <taxon>Amphibia</taxon>
        <taxon>Batrachia</taxon>
        <taxon>Anura</taxon>
        <taxon>Pipoidea</taxon>
        <taxon>Pipidae</taxon>
        <taxon>Xenopodinae</taxon>
        <taxon>Xenopus</taxon>
        <taxon>Xenopus</taxon>
    </lineage>
</organism>
<dbReference type="Pfam" id="PF00001">
    <property type="entry name" value="7tm_1"/>
    <property type="match status" value="1"/>
</dbReference>
<dbReference type="GO" id="GO:0007200">
    <property type="term" value="P:phospholipase C-activating G protein-coupled receptor signaling pathway"/>
    <property type="evidence" value="ECO:0007669"/>
    <property type="project" value="TreeGrafter"/>
</dbReference>
<keyword evidence="3 11" id="KW-1133">Transmembrane helix</keyword>
<evidence type="ECO:0000256" key="3">
    <source>
        <dbReference type="ARBA" id="ARBA00022989"/>
    </source>
</evidence>
<evidence type="ECO:0000259" key="12">
    <source>
        <dbReference type="PROSITE" id="PS50262"/>
    </source>
</evidence>
<dbReference type="AlphaFoldDB" id="A0A974CJB6"/>
<comment type="similarity">
    <text evidence="9">Belongs to the chemokine-like receptor (CMKLR) family.</text>
</comment>
<dbReference type="FunFam" id="1.20.1070.10:FF:000034">
    <property type="entry name" value="G-protein coupled receptor 1"/>
    <property type="match status" value="1"/>
</dbReference>
<feature type="transmembrane region" description="Helical" evidence="11">
    <location>
        <begin position="287"/>
        <end position="310"/>
    </location>
</feature>
<gene>
    <name evidence="13" type="ORF">XELAEV_18036282mg</name>
</gene>
<evidence type="ECO:0000256" key="1">
    <source>
        <dbReference type="ARBA" id="ARBA00004141"/>
    </source>
</evidence>
<dbReference type="InterPro" id="IPR000276">
    <property type="entry name" value="GPCR_Rhodpsn"/>
</dbReference>
<feature type="domain" description="G-protein coupled receptors family 1 profile" evidence="12">
    <location>
        <begin position="52"/>
        <end position="307"/>
    </location>
</feature>
<dbReference type="InterPro" id="IPR000826">
    <property type="entry name" value="Formyl_rcpt-rel"/>
</dbReference>
<feature type="transmembrane region" description="Helical" evidence="11">
    <location>
        <begin position="404"/>
        <end position="426"/>
    </location>
</feature>
<evidence type="ECO:0000256" key="2">
    <source>
        <dbReference type="ARBA" id="ARBA00022692"/>
    </source>
</evidence>
<evidence type="ECO:0000256" key="11">
    <source>
        <dbReference type="SAM" id="Phobius"/>
    </source>
</evidence>
<comment type="similarity">
    <text evidence="10">Belongs to the G-protein coupled receptor 1 family.</text>
</comment>
<feature type="transmembrane region" description="Helical" evidence="11">
    <location>
        <begin position="379"/>
        <end position="398"/>
    </location>
</feature>
<protein>
    <recommendedName>
        <fullName evidence="12">G-protein coupled receptors family 1 profile domain-containing protein</fullName>
    </recommendedName>
</protein>
<dbReference type="PROSITE" id="PS50262">
    <property type="entry name" value="G_PROTEIN_RECEP_F1_2"/>
    <property type="match status" value="1"/>
</dbReference>
<name>A0A974CJB6_XENLA</name>
<dbReference type="SUPFAM" id="SSF81321">
    <property type="entry name" value="Family A G protein-coupled receptor-like"/>
    <property type="match status" value="1"/>
</dbReference>
<evidence type="ECO:0000313" key="14">
    <source>
        <dbReference type="Proteomes" id="UP000694892"/>
    </source>
</evidence>
<evidence type="ECO:0000256" key="7">
    <source>
        <dbReference type="ARBA" id="ARBA00023170"/>
    </source>
</evidence>
<feature type="transmembrane region" description="Helical" evidence="11">
    <location>
        <begin position="215"/>
        <end position="237"/>
    </location>
</feature>
<keyword evidence="7 10" id="KW-0675">Receptor</keyword>
<evidence type="ECO:0000256" key="5">
    <source>
        <dbReference type="ARBA" id="ARBA00023136"/>
    </source>
</evidence>
<dbReference type="PROSITE" id="PS00237">
    <property type="entry name" value="G_PROTEIN_RECEP_F1_1"/>
    <property type="match status" value="1"/>
</dbReference>
<feature type="transmembrane region" description="Helical" evidence="11">
    <location>
        <begin position="249"/>
        <end position="267"/>
    </location>
</feature>
<sequence length="460" mass="53027">MENYTSALHIDNFSTAVTENEQTFSDSLLQRINIQIINITIYSIISILGTVGNGLVIWIIGFKMEKTATLIWFLNLGIADFMFCLLLFLHIIQIVHPHYWPFGWIMCKTWNFNLLLNLCASVLFLMIISVDRCICVLYPMLAKIHRTSRLASIISVITWIISMVISSPNIAFQHYIVHDDQHSSCFLSYIRWDNASTFDIETSKRRHRAMIMTRFVSMFLIPFSIILVCYGLIALQVRKSTRIAGSGRTLKILFTIVICFFSCWFLFHIRSMIDYADIYLRYPSRVILDNLSICLAFFNSCLNPIIYVFIGRDFKKSLRKSIPFLLENTFREGKELPEILRERNDPPETPNQNMLRATGHGVHCNIASNVMMSSELCQCILFVNNGTVGNGLVIWIIGFKTATLIWFLKFGIADFSFCLFLPLYIIQIAHPHYCPFGWNTVLFLMIIIVDRCIVCCVSNP</sequence>
<proteinExistence type="inferred from homology"/>
<dbReference type="GO" id="GO:0006954">
    <property type="term" value="P:inflammatory response"/>
    <property type="evidence" value="ECO:0007669"/>
    <property type="project" value="TreeGrafter"/>
</dbReference>
<keyword evidence="4 10" id="KW-0297">G-protein coupled receptor</keyword>
<keyword evidence="6" id="KW-1015">Disulfide bond</keyword>
<evidence type="ECO:0000256" key="9">
    <source>
        <dbReference type="ARBA" id="ARBA00025736"/>
    </source>
</evidence>
<feature type="transmembrane region" description="Helical" evidence="11">
    <location>
        <begin position="150"/>
        <end position="172"/>
    </location>
</feature>
<accession>A0A974CJB6</accession>
<keyword evidence="8 10" id="KW-0807">Transducer</keyword>
<dbReference type="OMA" id="REYENWP"/>
<feature type="transmembrane region" description="Helical" evidence="11">
    <location>
        <begin position="72"/>
        <end position="95"/>
    </location>
</feature>
<evidence type="ECO:0000313" key="13">
    <source>
        <dbReference type="EMBL" id="OCT73301.1"/>
    </source>
</evidence>
<dbReference type="GO" id="GO:0007204">
    <property type="term" value="P:positive regulation of cytosolic calcium ion concentration"/>
    <property type="evidence" value="ECO:0007669"/>
    <property type="project" value="TreeGrafter"/>
</dbReference>
<dbReference type="GO" id="GO:0004982">
    <property type="term" value="F:N-formyl peptide receptor activity"/>
    <property type="evidence" value="ECO:0007669"/>
    <property type="project" value="TreeGrafter"/>
</dbReference>
<dbReference type="PANTHER" id="PTHR24225">
    <property type="entry name" value="CHEMOTACTIC RECEPTOR"/>
    <property type="match status" value="1"/>
</dbReference>
<dbReference type="GO" id="GO:0004875">
    <property type="term" value="F:complement receptor activity"/>
    <property type="evidence" value="ECO:0007669"/>
    <property type="project" value="TreeGrafter"/>
</dbReference>
<dbReference type="PRINTS" id="PR00237">
    <property type="entry name" value="GPCRRHODOPSN"/>
</dbReference>
<keyword evidence="5 11" id="KW-0472">Membrane</keyword>
<dbReference type="Gene3D" id="1.20.1070.10">
    <property type="entry name" value="Rhodopsin 7-helix transmembrane proteins"/>
    <property type="match status" value="1"/>
</dbReference>
<dbReference type="InterPro" id="IPR017452">
    <property type="entry name" value="GPCR_Rhodpsn_7TM"/>
</dbReference>
<feature type="transmembrane region" description="Helical" evidence="11">
    <location>
        <begin position="433"/>
        <end position="449"/>
    </location>
</feature>
<feature type="transmembrane region" description="Helical" evidence="11">
    <location>
        <begin position="115"/>
        <end position="138"/>
    </location>
</feature>
<keyword evidence="2 10" id="KW-0812">Transmembrane</keyword>
<reference evidence="14" key="1">
    <citation type="journal article" date="2016" name="Nature">
        <title>Genome evolution in the allotetraploid frog Xenopus laevis.</title>
        <authorList>
            <person name="Session A.M."/>
            <person name="Uno Y."/>
            <person name="Kwon T."/>
            <person name="Chapman J.A."/>
            <person name="Toyoda A."/>
            <person name="Takahashi S."/>
            <person name="Fukui A."/>
            <person name="Hikosaka A."/>
            <person name="Suzuki A."/>
            <person name="Kondo M."/>
            <person name="van Heeringen S.J."/>
            <person name="Quigley I."/>
            <person name="Heinz S."/>
            <person name="Ogino H."/>
            <person name="Ochi H."/>
            <person name="Hellsten U."/>
            <person name="Lyons J.B."/>
            <person name="Simakov O."/>
            <person name="Putnam N."/>
            <person name="Stites J."/>
            <person name="Kuroki Y."/>
            <person name="Tanaka T."/>
            <person name="Michiue T."/>
            <person name="Watanabe M."/>
            <person name="Bogdanovic O."/>
            <person name="Lister R."/>
            <person name="Georgiou G."/>
            <person name="Paranjpe S.S."/>
            <person name="van Kruijsbergen I."/>
            <person name="Shu S."/>
            <person name="Carlson J."/>
            <person name="Kinoshita T."/>
            <person name="Ohta Y."/>
            <person name="Mawaribuchi S."/>
            <person name="Jenkins J."/>
            <person name="Grimwood J."/>
            <person name="Schmutz J."/>
            <person name="Mitros T."/>
            <person name="Mozaffari S.V."/>
            <person name="Suzuki Y."/>
            <person name="Haramoto Y."/>
            <person name="Yamamoto T.S."/>
            <person name="Takagi C."/>
            <person name="Heald R."/>
            <person name="Miller K."/>
            <person name="Haudenschild C."/>
            <person name="Kitzman J."/>
            <person name="Nakayama T."/>
            <person name="Izutsu Y."/>
            <person name="Robert J."/>
            <person name="Fortriede J."/>
            <person name="Burns K."/>
            <person name="Lotay V."/>
            <person name="Karimi K."/>
            <person name="Yasuoka Y."/>
            <person name="Dichmann D.S."/>
            <person name="Flajnik M.F."/>
            <person name="Houston D.W."/>
            <person name="Shendure J."/>
            <person name="DuPasquier L."/>
            <person name="Vize P.D."/>
            <person name="Zorn A.M."/>
            <person name="Ito M."/>
            <person name="Marcotte E.M."/>
            <person name="Wallingford J.B."/>
            <person name="Ito Y."/>
            <person name="Asashima M."/>
            <person name="Ueno N."/>
            <person name="Matsuda Y."/>
            <person name="Veenstra G.J."/>
            <person name="Fujiyama A."/>
            <person name="Harland R.M."/>
            <person name="Taira M."/>
            <person name="Rokhsar D.S."/>
        </authorList>
    </citation>
    <scope>NUCLEOTIDE SEQUENCE [LARGE SCALE GENOMIC DNA]</scope>
    <source>
        <strain evidence="14">J</strain>
    </source>
</reference>
<comment type="subcellular location">
    <subcellularLocation>
        <location evidence="1">Membrane</location>
        <topology evidence="1">Multi-pass membrane protein</topology>
    </subcellularLocation>
</comment>
<evidence type="ECO:0000256" key="8">
    <source>
        <dbReference type="ARBA" id="ARBA00023224"/>
    </source>
</evidence>